<dbReference type="EMBL" id="JAAIUW010000009">
    <property type="protein sequence ID" value="KAF7815386.1"/>
    <property type="molecule type" value="Genomic_DNA"/>
</dbReference>
<comment type="caution">
    <text evidence="1">The sequence shown here is derived from an EMBL/GenBank/DDBJ whole genome shotgun (WGS) entry which is preliminary data.</text>
</comment>
<evidence type="ECO:0000313" key="1">
    <source>
        <dbReference type="EMBL" id="KAF7815386.1"/>
    </source>
</evidence>
<evidence type="ECO:0000313" key="2">
    <source>
        <dbReference type="Proteomes" id="UP000634136"/>
    </source>
</evidence>
<dbReference type="AlphaFoldDB" id="A0A834T767"/>
<accession>A0A834T767</accession>
<organism evidence="1 2">
    <name type="scientific">Senna tora</name>
    <dbReference type="NCBI Taxonomy" id="362788"/>
    <lineage>
        <taxon>Eukaryota</taxon>
        <taxon>Viridiplantae</taxon>
        <taxon>Streptophyta</taxon>
        <taxon>Embryophyta</taxon>
        <taxon>Tracheophyta</taxon>
        <taxon>Spermatophyta</taxon>
        <taxon>Magnoliopsida</taxon>
        <taxon>eudicotyledons</taxon>
        <taxon>Gunneridae</taxon>
        <taxon>Pentapetalae</taxon>
        <taxon>rosids</taxon>
        <taxon>fabids</taxon>
        <taxon>Fabales</taxon>
        <taxon>Fabaceae</taxon>
        <taxon>Caesalpinioideae</taxon>
        <taxon>Cassia clade</taxon>
        <taxon>Senna</taxon>
    </lineage>
</organism>
<gene>
    <name evidence="1" type="ORF">G2W53_029355</name>
</gene>
<reference evidence="1" key="1">
    <citation type="submission" date="2020-09" db="EMBL/GenBank/DDBJ databases">
        <title>Genome-Enabled Discovery of Anthraquinone Biosynthesis in Senna tora.</title>
        <authorList>
            <person name="Kang S.-H."/>
            <person name="Pandey R.P."/>
            <person name="Lee C.-M."/>
            <person name="Sim J.-S."/>
            <person name="Jeong J.-T."/>
            <person name="Choi B.-S."/>
            <person name="Jung M."/>
            <person name="Ginzburg D."/>
            <person name="Zhao K."/>
            <person name="Won S.Y."/>
            <person name="Oh T.-J."/>
            <person name="Yu Y."/>
            <person name="Kim N.-H."/>
            <person name="Lee O.R."/>
            <person name="Lee T.-H."/>
            <person name="Bashyal P."/>
            <person name="Kim T.-S."/>
            <person name="Lee W.-H."/>
            <person name="Kawkins C."/>
            <person name="Kim C.-K."/>
            <person name="Kim J.S."/>
            <person name="Ahn B.O."/>
            <person name="Rhee S.Y."/>
            <person name="Sohng J.K."/>
        </authorList>
    </citation>
    <scope>NUCLEOTIDE SEQUENCE</scope>
    <source>
        <tissue evidence="1">Leaf</tissue>
    </source>
</reference>
<proteinExistence type="predicted"/>
<sequence length="75" mass="8758">MRDGASTRRKIKRRTAFEYNAARLSISTMSSSTCTNYNNAKAKSAKWKPIQFTFFTNVQDILIPQILHYQYHENP</sequence>
<name>A0A834T767_9FABA</name>
<protein>
    <submittedName>
        <fullName evidence="1">Uncharacterized protein</fullName>
    </submittedName>
</protein>
<dbReference type="Proteomes" id="UP000634136">
    <property type="component" value="Unassembled WGS sequence"/>
</dbReference>
<keyword evidence="2" id="KW-1185">Reference proteome</keyword>